<feature type="region of interest" description="Disordered" evidence="1">
    <location>
        <begin position="117"/>
        <end position="196"/>
    </location>
</feature>
<dbReference type="OrthoDB" id="5422351at2759"/>
<dbReference type="STRING" id="1447875.A0A2B7Y435"/>
<organism evidence="2 3">
    <name type="scientific">Helicocarpus griseus UAMH5409</name>
    <dbReference type="NCBI Taxonomy" id="1447875"/>
    <lineage>
        <taxon>Eukaryota</taxon>
        <taxon>Fungi</taxon>
        <taxon>Dikarya</taxon>
        <taxon>Ascomycota</taxon>
        <taxon>Pezizomycotina</taxon>
        <taxon>Eurotiomycetes</taxon>
        <taxon>Eurotiomycetidae</taxon>
        <taxon>Onygenales</taxon>
        <taxon>Ajellomycetaceae</taxon>
        <taxon>Helicocarpus</taxon>
    </lineage>
</organism>
<dbReference type="PANTHER" id="PTHR40625:SF1">
    <property type="entry name" value="AMP-ACTIVATED PROTEIN KINASE GLYCOGEN-BINDING DOMAIN-CONTAINING PROTEIN"/>
    <property type="match status" value="1"/>
</dbReference>
<feature type="compositionally biased region" description="Low complexity" evidence="1">
    <location>
        <begin position="266"/>
        <end position="279"/>
    </location>
</feature>
<gene>
    <name evidence="2" type="ORF">AJ79_02076</name>
</gene>
<feature type="region of interest" description="Disordered" evidence="1">
    <location>
        <begin position="241"/>
        <end position="326"/>
    </location>
</feature>
<evidence type="ECO:0000256" key="1">
    <source>
        <dbReference type="SAM" id="MobiDB-lite"/>
    </source>
</evidence>
<feature type="region of interest" description="Disordered" evidence="1">
    <location>
        <begin position="358"/>
        <end position="378"/>
    </location>
</feature>
<dbReference type="PANTHER" id="PTHR40625">
    <property type="entry name" value="GTP-BINDING PROTEIN ESDC-RELATED"/>
    <property type="match status" value="1"/>
</dbReference>
<feature type="region of interest" description="Disordered" evidence="1">
    <location>
        <begin position="591"/>
        <end position="616"/>
    </location>
</feature>
<reference evidence="2 3" key="1">
    <citation type="submission" date="2017-10" db="EMBL/GenBank/DDBJ databases">
        <title>Comparative genomics in systemic dimorphic fungi from Ajellomycetaceae.</title>
        <authorList>
            <person name="Munoz J.F."/>
            <person name="Mcewen J.G."/>
            <person name="Clay O.K."/>
            <person name="Cuomo C.A."/>
        </authorList>
    </citation>
    <scope>NUCLEOTIDE SEQUENCE [LARGE SCALE GENOMIC DNA]</scope>
    <source>
        <strain evidence="2 3">UAMH5409</strain>
    </source>
</reference>
<evidence type="ECO:0000313" key="2">
    <source>
        <dbReference type="EMBL" id="PGH15909.1"/>
    </source>
</evidence>
<sequence length="668" mass="73522">MSTSSTTLMTFLVRTPPNARTVKLLGSWDNFSKAYPMERDSRIGRGHWKGCHTFTNIICDGETNSPPPGRDGGLRMGGTYWYYYQLDNEVDFFNEAEPVTTSCPFLPGQPLNVLNVPINLPSSDHHRSRDASPAPQRSSHETMNPEDKYMNPRAPPRPVLPRLTTSPAMLMPNDHALTSPISSSSSLSPINGRSVSHPRALAARRKFHVGSKLSIDIKSAINPSPMAHSLRSAIMHFASPRFNGNGENRGRVHNKGGKGLTLKVPGSGSKSSGSSSSSSPKWDHADHPDKPLPQCETLPVANGYRSNEYSSRHRSGESPNLSPLKATWTADDPLAHRLDSGETVRPYYIQLNAYQDSVSQQNTPKVIPPQGPSDVSTAQGLSTQVDLHRKRLPTLPNSPSSVLEAEMCALDEAHSIPTEEEYLQSHFSDFTAESPADSYSRDSFLHPGGSHFSECSTDTEDMSPSSMTSSSTFNNDSTLSVASNEDSEQGFELMLEDPTAPNASLFDAIPTTSSQSNIYIHDDNPQPPNTSNYCPENLEISTLCISKTPSQEDTHWRPTTQKGIYSSQKSNDKYSKTPSWTNLILKHNNYAPNSSPFMIDDNSDLPTPRAKPGNYQDQLRKKSEGVISRGCGSEQRHPSIYVESTMQELMEELSYLGNMIEDNAVKSF</sequence>
<comment type="caution">
    <text evidence="2">The sequence shown here is derived from an EMBL/GenBank/DDBJ whole genome shotgun (WGS) entry which is preliminary data.</text>
</comment>
<accession>A0A2B7Y435</accession>
<feature type="compositionally biased region" description="Low complexity" evidence="1">
    <location>
        <begin position="462"/>
        <end position="480"/>
    </location>
</feature>
<feature type="compositionally biased region" description="Basic and acidic residues" evidence="1">
    <location>
        <begin position="281"/>
        <end position="290"/>
    </location>
</feature>
<name>A0A2B7Y435_9EURO</name>
<dbReference type="EMBL" id="PDNB01000021">
    <property type="protein sequence ID" value="PGH15909.1"/>
    <property type="molecule type" value="Genomic_DNA"/>
</dbReference>
<proteinExistence type="predicted"/>
<dbReference type="AlphaFoldDB" id="A0A2B7Y435"/>
<feature type="compositionally biased region" description="Low complexity" evidence="1">
    <location>
        <begin position="179"/>
        <end position="190"/>
    </location>
</feature>
<keyword evidence="3" id="KW-1185">Reference proteome</keyword>
<feature type="region of interest" description="Disordered" evidence="1">
    <location>
        <begin position="450"/>
        <end position="490"/>
    </location>
</feature>
<feature type="region of interest" description="Disordered" evidence="1">
    <location>
        <begin position="550"/>
        <end position="574"/>
    </location>
</feature>
<feature type="compositionally biased region" description="Basic and acidic residues" evidence="1">
    <location>
        <begin position="138"/>
        <end position="150"/>
    </location>
</feature>
<dbReference type="Proteomes" id="UP000223968">
    <property type="component" value="Unassembled WGS sequence"/>
</dbReference>
<evidence type="ECO:0000313" key="3">
    <source>
        <dbReference type="Proteomes" id="UP000223968"/>
    </source>
</evidence>
<feature type="compositionally biased region" description="Polar residues" evidence="1">
    <location>
        <begin position="557"/>
        <end position="569"/>
    </location>
</feature>
<protein>
    <submittedName>
        <fullName evidence="2">Uncharacterized protein</fullName>
    </submittedName>
</protein>